<dbReference type="OrthoDB" id="1189226at2"/>
<gene>
    <name evidence="1" type="ORF">AM493_20300</name>
</gene>
<proteinExistence type="predicted"/>
<reference evidence="1 2" key="1">
    <citation type="submission" date="2015-08" db="EMBL/GenBank/DDBJ databases">
        <title>Whole genome sequence of Flavobacterium akiainvivens IK-1T, from decaying Wikstroemia oahuensis, an endemic Hawaiian shrub.</title>
        <authorList>
            <person name="Wan X."/>
            <person name="Hou S."/>
            <person name="Saito J."/>
            <person name="Donachie S."/>
        </authorList>
    </citation>
    <scope>NUCLEOTIDE SEQUENCE [LARGE SCALE GENOMIC DNA]</scope>
    <source>
        <strain evidence="1 2">IK-1</strain>
    </source>
</reference>
<keyword evidence="2" id="KW-1185">Reference proteome</keyword>
<comment type="caution">
    <text evidence="1">The sequence shown here is derived from an EMBL/GenBank/DDBJ whole genome shotgun (WGS) entry which is preliminary data.</text>
</comment>
<dbReference type="Gene3D" id="3.40.1580.10">
    <property type="entry name" value="SMI1/KNR4-like"/>
    <property type="match status" value="1"/>
</dbReference>
<organism evidence="1 2">
    <name type="scientific">Flavobacterium akiainvivens</name>
    <dbReference type="NCBI Taxonomy" id="1202724"/>
    <lineage>
        <taxon>Bacteria</taxon>
        <taxon>Pseudomonadati</taxon>
        <taxon>Bacteroidota</taxon>
        <taxon>Flavobacteriia</taxon>
        <taxon>Flavobacteriales</taxon>
        <taxon>Flavobacteriaceae</taxon>
        <taxon>Flavobacterium</taxon>
    </lineage>
</organism>
<protein>
    <recommendedName>
        <fullName evidence="3">Knr4/Smi1-like domain-containing protein</fullName>
    </recommendedName>
</protein>
<dbReference type="SUPFAM" id="SSF160631">
    <property type="entry name" value="SMI1/KNR4-like"/>
    <property type="match status" value="1"/>
</dbReference>
<dbReference type="RefSeq" id="WP_054409990.1">
    <property type="nucleotide sequence ID" value="NZ_FOYA01000017.1"/>
</dbReference>
<dbReference type="EMBL" id="LIYD01000005">
    <property type="protein sequence ID" value="KOS08127.1"/>
    <property type="molecule type" value="Genomic_DNA"/>
</dbReference>
<accession>A0A0M8MLA3</accession>
<name>A0A0M8MLA3_9FLAO</name>
<sequence length="153" mass="17991">MEIKHLKELQENPKMYGYPGIINKPLTESEISRLEQLYNDGKQFPLALKELLFLAGDLCYVLEYGTHDSQRELQDYVRQILMEENKEITDPYLVIDIYGGSQFLFVYLNQGDDPIVYIARYFDKTNWIKALSYTISEYISVSIERTKQGRNPF</sequence>
<evidence type="ECO:0000313" key="1">
    <source>
        <dbReference type="EMBL" id="KOS08127.1"/>
    </source>
</evidence>
<dbReference type="InterPro" id="IPR037883">
    <property type="entry name" value="Knr4/Smi1-like_sf"/>
</dbReference>
<dbReference type="STRING" id="1202724.AM493_20300"/>
<dbReference type="Proteomes" id="UP000037755">
    <property type="component" value="Unassembled WGS sequence"/>
</dbReference>
<evidence type="ECO:0008006" key="3">
    <source>
        <dbReference type="Google" id="ProtNLM"/>
    </source>
</evidence>
<evidence type="ECO:0000313" key="2">
    <source>
        <dbReference type="Proteomes" id="UP000037755"/>
    </source>
</evidence>
<dbReference type="AlphaFoldDB" id="A0A0M8MLA3"/>
<dbReference type="PATRIC" id="fig|1202724.3.peg.4205"/>